<dbReference type="EMBL" id="BPVZ01000322">
    <property type="protein sequence ID" value="GKV49847.1"/>
    <property type="molecule type" value="Genomic_DNA"/>
</dbReference>
<organism evidence="1 2">
    <name type="scientific">Rubroshorea leprosula</name>
    <dbReference type="NCBI Taxonomy" id="152421"/>
    <lineage>
        <taxon>Eukaryota</taxon>
        <taxon>Viridiplantae</taxon>
        <taxon>Streptophyta</taxon>
        <taxon>Embryophyta</taxon>
        <taxon>Tracheophyta</taxon>
        <taxon>Spermatophyta</taxon>
        <taxon>Magnoliopsida</taxon>
        <taxon>eudicotyledons</taxon>
        <taxon>Gunneridae</taxon>
        <taxon>Pentapetalae</taxon>
        <taxon>rosids</taxon>
        <taxon>malvids</taxon>
        <taxon>Malvales</taxon>
        <taxon>Dipterocarpaceae</taxon>
        <taxon>Rubroshorea</taxon>
    </lineage>
</organism>
<proteinExistence type="predicted"/>
<protein>
    <submittedName>
        <fullName evidence="1">Uncharacterized protein</fullName>
    </submittedName>
</protein>
<gene>
    <name evidence="1" type="ORF">SLEP1_g56574</name>
</gene>
<dbReference type="AlphaFoldDB" id="A0AAV5MK07"/>
<evidence type="ECO:0000313" key="2">
    <source>
        <dbReference type="Proteomes" id="UP001054252"/>
    </source>
</evidence>
<dbReference type="Proteomes" id="UP001054252">
    <property type="component" value="Unassembled WGS sequence"/>
</dbReference>
<keyword evidence="2" id="KW-1185">Reference proteome</keyword>
<sequence length="139" mass="15310">MGNPCSSYSGASPLLFFLNQHKIPNSFPVFFTVSFLNPPKIPNPFPVFFPNPKSLIHSPSSSLSSFSTNPNSLIISVKGPLSYNKCPKFLIFICTSKHERSFAPPLAIDPDLSSLPLLFLLLSLCSCPNHRRNGQILDC</sequence>
<comment type="caution">
    <text evidence="1">The sequence shown here is derived from an EMBL/GenBank/DDBJ whole genome shotgun (WGS) entry which is preliminary data.</text>
</comment>
<evidence type="ECO:0000313" key="1">
    <source>
        <dbReference type="EMBL" id="GKV49847.1"/>
    </source>
</evidence>
<reference evidence="1 2" key="1">
    <citation type="journal article" date="2021" name="Commun. Biol.">
        <title>The genome of Shorea leprosula (Dipterocarpaceae) highlights the ecological relevance of drought in aseasonal tropical rainforests.</title>
        <authorList>
            <person name="Ng K.K.S."/>
            <person name="Kobayashi M.J."/>
            <person name="Fawcett J.A."/>
            <person name="Hatakeyama M."/>
            <person name="Paape T."/>
            <person name="Ng C.H."/>
            <person name="Ang C.C."/>
            <person name="Tnah L.H."/>
            <person name="Lee C.T."/>
            <person name="Nishiyama T."/>
            <person name="Sese J."/>
            <person name="O'Brien M.J."/>
            <person name="Copetti D."/>
            <person name="Mohd Noor M.I."/>
            <person name="Ong R.C."/>
            <person name="Putra M."/>
            <person name="Sireger I.Z."/>
            <person name="Indrioko S."/>
            <person name="Kosugi Y."/>
            <person name="Izuno A."/>
            <person name="Isagi Y."/>
            <person name="Lee S.L."/>
            <person name="Shimizu K.K."/>
        </authorList>
    </citation>
    <scope>NUCLEOTIDE SEQUENCE [LARGE SCALE GENOMIC DNA]</scope>
    <source>
        <strain evidence="1">214</strain>
    </source>
</reference>
<name>A0AAV5MK07_9ROSI</name>
<accession>A0AAV5MK07</accession>